<feature type="domain" description="GFO/IDH/MocA-like oxidoreductase" evidence="2">
    <location>
        <begin position="137"/>
        <end position="254"/>
    </location>
</feature>
<dbReference type="PANTHER" id="PTHR43377">
    <property type="entry name" value="BILIVERDIN REDUCTASE A"/>
    <property type="match status" value="1"/>
</dbReference>
<protein>
    <submittedName>
        <fullName evidence="3">Gfo/Idh/MocA family oxidoreductase</fullName>
    </submittedName>
</protein>
<reference evidence="3" key="1">
    <citation type="submission" date="2019-11" db="EMBL/GenBank/DDBJ databases">
        <title>Genomic insights into an expanded diversity of filamentous marine cyanobacteria reveals the extraordinary biosynthetic potential of Moorea and Okeania.</title>
        <authorList>
            <person name="Ferreira Leao T."/>
            <person name="Wang M."/>
            <person name="Moss N."/>
            <person name="Da Silva R."/>
            <person name="Sanders J."/>
            <person name="Nurk S."/>
            <person name="Gurevich A."/>
            <person name="Humphrey G."/>
            <person name="Reher R."/>
            <person name="Zhu Q."/>
            <person name="Belda-Ferre P."/>
            <person name="Glukhov E."/>
            <person name="Rex R."/>
            <person name="Dorrestein P.C."/>
            <person name="Knight R."/>
            <person name="Pevzner P."/>
            <person name="Gerwick W.H."/>
            <person name="Gerwick L."/>
        </authorList>
    </citation>
    <scope>NUCLEOTIDE SEQUENCE</scope>
    <source>
        <strain evidence="3">SIO1C4</strain>
    </source>
</reference>
<accession>A0A6B3N885</accession>
<sequence length="361" mass="40023">MVNKTKIAVLGAGRWGTHLVRNFLKHPKTVVVAVVDRQTERLAALRASLELNNSILLATDLASIPKSTQIEAVAIATPASTHYTLIKEALQRGYHVLAEKPLTLDVNECLELCCFAQQQQRQLMVDHTYLFHPAVWRAGEVIKSGGIGELRYGYAARTHLGPVRWDVNALWDLAIHDLAIFNSWLGQMPIKVKASGKVWLQRSIGKNSPLDQDLADLVQVTLIYATGFEAFIHLCWLNPDKQRRLSVVGTEGTLIFDEMSPEAPLTIEHGCLESNGNYFTPAGQSRQVLEIEAGQPLEFVCDHFLAHLDSCQPSPVSSGWVGTELVHILQCLQQSLQLGGQLVTVSLPKFRAQPLPSRCRM</sequence>
<organism evidence="3">
    <name type="scientific">Symploca sp. SIO1C4</name>
    <dbReference type="NCBI Taxonomy" id="2607765"/>
    <lineage>
        <taxon>Bacteria</taxon>
        <taxon>Bacillati</taxon>
        <taxon>Cyanobacteriota</taxon>
        <taxon>Cyanophyceae</taxon>
        <taxon>Coleofasciculales</taxon>
        <taxon>Coleofasciculaceae</taxon>
        <taxon>Symploca</taxon>
    </lineage>
</organism>
<proteinExistence type="predicted"/>
<name>A0A6B3N885_9CYAN</name>
<dbReference type="InterPro" id="IPR036291">
    <property type="entry name" value="NAD(P)-bd_dom_sf"/>
</dbReference>
<dbReference type="GO" id="GO:0000166">
    <property type="term" value="F:nucleotide binding"/>
    <property type="evidence" value="ECO:0007669"/>
    <property type="project" value="InterPro"/>
</dbReference>
<dbReference type="SUPFAM" id="SSF51735">
    <property type="entry name" value="NAD(P)-binding Rossmann-fold domains"/>
    <property type="match status" value="1"/>
</dbReference>
<dbReference type="Gene3D" id="3.30.360.10">
    <property type="entry name" value="Dihydrodipicolinate Reductase, domain 2"/>
    <property type="match status" value="1"/>
</dbReference>
<dbReference type="InterPro" id="IPR055170">
    <property type="entry name" value="GFO_IDH_MocA-like_dom"/>
</dbReference>
<dbReference type="InterPro" id="IPR000683">
    <property type="entry name" value="Gfo/Idh/MocA-like_OxRdtase_N"/>
</dbReference>
<comment type="caution">
    <text evidence="3">The sequence shown here is derived from an EMBL/GenBank/DDBJ whole genome shotgun (WGS) entry which is preliminary data.</text>
</comment>
<feature type="domain" description="Gfo/Idh/MocA-like oxidoreductase N-terminal" evidence="1">
    <location>
        <begin position="6"/>
        <end position="127"/>
    </location>
</feature>
<dbReference type="Pfam" id="PF22725">
    <property type="entry name" value="GFO_IDH_MocA_C3"/>
    <property type="match status" value="1"/>
</dbReference>
<evidence type="ECO:0000313" key="3">
    <source>
        <dbReference type="EMBL" id="NER26324.1"/>
    </source>
</evidence>
<dbReference type="InterPro" id="IPR051450">
    <property type="entry name" value="Gfo/Idh/MocA_Oxidoreductases"/>
</dbReference>
<dbReference type="SUPFAM" id="SSF55347">
    <property type="entry name" value="Glyceraldehyde-3-phosphate dehydrogenase-like, C-terminal domain"/>
    <property type="match status" value="1"/>
</dbReference>
<evidence type="ECO:0000259" key="2">
    <source>
        <dbReference type="Pfam" id="PF22725"/>
    </source>
</evidence>
<gene>
    <name evidence="3" type="ORF">F6J89_01350</name>
</gene>
<evidence type="ECO:0000259" key="1">
    <source>
        <dbReference type="Pfam" id="PF01408"/>
    </source>
</evidence>
<dbReference type="Gene3D" id="3.40.50.720">
    <property type="entry name" value="NAD(P)-binding Rossmann-like Domain"/>
    <property type="match status" value="1"/>
</dbReference>
<dbReference type="EMBL" id="JAAHFQ010000017">
    <property type="protein sequence ID" value="NER26324.1"/>
    <property type="molecule type" value="Genomic_DNA"/>
</dbReference>
<dbReference type="Pfam" id="PF01408">
    <property type="entry name" value="GFO_IDH_MocA"/>
    <property type="match status" value="1"/>
</dbReference>
<dbReference type="PANTHER" id="PTHR43377:SF6">
    <property type="entry name" value="GFO_IDH_MOCA-LIKE OXIDOREDUCTASE N-TERMINAL DOMAIN-CONTAINING PROTEIN"/>
    <property type="match status" value="1"/>
</dbReference>
<dbReference type="AlphaFoldDB" id="A0A6B3N885"/>